<dbReference type="OrthoDB" id="1928574at2759"/>
<dbReference type="PANTHER" id="PTHR31044">
    <property type="entry name" value="BETA-1,3 GLUCANASE"/>
    <property type="match status" value="1"/>
</dbReference>
<dbReference type="InterPro" id="IPR012946">
    <property type="entry name" value="X8"/>
</dbReference>
<evidence type="ECO:0000259" key="3">
    <source>
        <dbReference type="SMART" id="SM00768"/>
    </source>
</evidence>
<dbReference type="GO" id="GO:0009506">
    <property type="term" value="C:plasmodesma"/>
    <property type="evidence" value="ECO:0007669"/>
    <property type="project" value="UniProtKB-ARBA"/>
</dbReference>
<dbReference type="SMART" id="SM00768">
    <property type="entry name" value="X8"/>
    <property type="match status" value="1"/>
</dbReference>
<evidence type="ECO:0000256" key="1">
    <source>
        <dbReference type="ARBA" id="ARBA00022729"/>
    </source>
</evidence>
<gene>
    <name evidence="4" type="ORF">FRX31_008469</name>
</gene>
<dbReference type="AlphaFoldDB" id="A0A7J6WWY8"/>
<feature type="signal peptide" evidence="2">
    <location>
        <begin position="1"/>
        <end position="31"/>
    </location>
</feature>
<dbReference type="Pfam" id="PF07983">
    <property type="entry name" value="X8"/>
    <property type="match status" value="1"/>
</dbReference>
<reference evidence="4 5" key="1">
    <citation type="submission" date="2020-06" db="EMBL/GenBank/DDBJ databases">
        <title>Transcriptomic and genomic resources for Thalictrum thalictroides and T. hernandezii: Facilitating candidate gene discovery in an emerging model plant lineage.</title>
        <authorList>
            <person name="Arias T."/>
            <person name="Riano-Pachon D.M."/>
            <person name="Di Stilio V.S."/>
        </authorList>
    </citation>
    <scope>NUCLEOTIDE SEQUENCE [LARGE SCALE GENOMIC DNA]</scope>
    <source>
        <strain evidence="5">cv. WT478/WT964</strain>
        <tissue evidence="4">Leaves</tissue>
    </source>
</reference>
<dbReference type="Proteomes" id="UP000554482">
    <property type="component" value="Unassembled WGS sequence"/>
</dbReference>
<evidence type="ECO:0000256" key="2">
    <source>
        <dbReference type="SAM" id="SignalP"/>
    </source>
</evidence>
<comment type="caution">
    <text evidence="4">The sequence shown here is derived from an EMBL/GenBank/DDBJ whole genome shotgun (WGS) entry which is preliminary data.</text>
</comment>
<proteinExistence type="predicted"/>
<protein>
    <submittedName>
        <fullName evidence="4">Glucan endo-1,3-beta-D-glucosidase</fullName>
    </submittedName>
</protein>
<feature type="chain" id="PRO_5029851072" evidence="2">
    <location>
        <begin position="32"/>
        <end position="204"/>
    </location>
</feature>
<feature type="domain" description="X8" evidence="3">
    <location>
        <begin position="35"/>
        <end position="139"/>
    </location>
</feature>
<dbReference type="EMBL" id="JABWDY010008764">
    <property type="protein sequence ID" value="KAF5201956.1"/>
    <property type="molecule type" value="Genomic_DNA"/>
</dbReference>
<dbReference type="Gene3D" id="1.20.58.1040">
    <property type="match status" value="1"/>
</dbReference>
<dbReference type="InterPro" id="IPR044788">
    <property type="entry name" value="X8_dom_prot"/>
</dbReference>
<evidence type="ECO:0000313" key="4">
    <source>
        <dbReference type="EMBL" id="KAF5201956.1"/>
    </source>
</evidence>
<dbReference type="PANTHER" id="PTHR31044:SF130">
    <property type="entry name" value="CARBOHYDRATE-BINDING X8 DOMAIN SUPERFAMILY PROTEIN"/>
    <property type="match status" value="1"/>
</dbReference>
<accession>A0A7J6WWY8</accession>
<name>A0A7J6WWY8_THATH</name>
<sequence length="204" mass="22544">MENTASSLPFFFLFMLILSFNTGGFVKLVNGDQKTWCVAKPSTEDSALQNNIDYVRIQGIDCSSYFERDGCPCFKPNTLINHASVAMNLYYQKNGRNHWNCNFTSSGLITTIDPRIHTNRVLLVRAVSSTSSPTIFCNSLRNSRLSTSTISTLIVIIWLRASSRNTTALEAEAESETVHHNQIDKLLLIVAGSSDVATASGLIQ</sequence>
<keyword evidence="5" id="KW-1185">Reference proteome</keyword>
<evidence type="ECO:0000313" key="5">
    <source>
        <dbReference type="Proteomes" id="UP000554482"/>
    </source>
</evidence>
<keyword evidence="1 2" id="KW-0732">Signal</keyword>
<organism evidence="4 5">
    <name type="scientific">Thalictrum thalictroides</name>
    <name type="common">Rue-anemone</name>
    <name type="synonym">Anemone thalictroides</name>
    <dbReference type="NCBI Taxonomy" id="46969"/>
    <lineage>
        <taxon>Eukaryota</taxon>
        <taxon>Viridiplantae</taxon>
        <taxon>Streptophyta</taxon>
        <taxon>Embryophyta</taxon>
        <taxon>Tracheophyta</taxon>
        <taxon>Spermatophyta</taxon>
        <taxon>Magnoliopsida</taxon>
        <taxon>Ranunculales</taxon>
        <taxon>Ranunculaceae</taxon>
        <taxon>Thalictroideae</taxon>
        <taxon>Thalictrum</taxon>
    </lineage>
</organism>